<evidence type="ECO:0000313" key="1">
    <source>
        <dbReference type="EMBL" id="PIL35786.1"/>
    </source>
</evidence>
<dbReference type="EMBL" id="AYKW01000003">
    <property type="protein sequence ID" value="PIL35786.1"/>
    <property type="molecule type" value="Genomic_DNA"/>
</dbReference>
<protein>
    <submittedName>
        <fullName evidence="1">Uncharacterized protein</fullName>
    </submittedName>
</protein>
<gene>
    <name evidence="1" type="ORF">GSI_02516</name>
</gene>
<name>A0A2G8SPU2_9APHY</name>
<keyword evidence="2" id="KW-1185">Reference proteome</keyword>
<comment type="caution">
    <text evidence="1">The sequence shown here is derived from an EMBL/GenBank/DDBJ whole genome shotgun (WGS) entry which is preliminary data.</text>
</comment>
<evidence type="ECO:0000313" key="2">
    <source>
        <dbReference type="Proteomes" id="UP000230002"/>
    </source>
</evidence>
<accession>A0A2G8SPU2</accession>
<organism evidence="1 2">
    <name type="scientific">Ganoderma sinense ZZ0214-1</name>
    <dbReference type="NCBI Taxonomy" id="1077348"/>
    <lineage>
        <taxon>Eukaryota</taxon>
        <taxon>Fungi</taxon>
        <taxon>Dikarya</taxon>
        <taxon>Basidiomycota</taxon>
        <taxon>Agaricomycotina</taxon>
        <taxon>Agaricomycetes</taxon>
        <taxon>Polyporales</taxon>
        <taxon>Polyporaceae</taxon>
        <taxon>Ganoderma</taxon>
    </lineage>
</organism>
<dbReference type="AlphaFoldDB" id="A0A2G8SPU2"/>
<sequence>MSWEAANRTIQPYLVQAVADDAPEGSFMVRRAETVEFPTFWTFHKAVVPPTGQVGVNLVGASWLLPRTVIQEDHGRVADVLLPNPGLTFYMLVAGGQVSKVDPSRAGLNPAWRKAGAHVVIASLWPDSATNAEIQEERNMIRERSKDLRTLAPESGAYFNESHISSALSLVTTTSSFWV</sequence>
<proteinExistence type="predicted"/>
<dbReference type="OrthoDB" id="9983560at2759"/>
<dbReference type="Proteomes" id="UP000230002">
    <property type="component" value="Unassembled WGS sequence"/>
</dbReference>
<reference evidence="1 2" key="1">
    <citation type="journal article" date="2015" name="Sci. Rep.">
        <title>Chromosome-level genome map provides insights into diverse defense mechanisms in the medicinal fungus Ganoderma sinense.</title>
        <authorList>
            <person name="Zhu Y."/>
            <person name="Xu J."/>
            <person name="Sun C."/>
            <person name="Zhou S."/>
            <person name="Xu H."/>
            <person name="Nelson D.R."/>
            <person name="Qian J."/>
            <person name="Song J."/>
            <person name="Luo H."/>
            <person name="Xiang L."/>
            <person name="Li Y."/>
            <person name="Xu Z."/>
            <person name="Ji A."/>
            <person name="Wang L."/>
            <person name="Lu S."/>
            <person name="Hayward A."/>
            <person name="Sun W."/>
            <person name="Li X."/>
            <person name="Schwartz D.C."/>
            <person name="Wang Y."/>
            <person name="Chen S."/>
        </authorList>
    </citation>
    <scope>NUCLEOTIDE SEQUENCE [LARGE SCALE GENOMIC DNA]</scope>
    <source>
        <strain evidence="1 2">ZZ0214-1</strain>
    </source>
</reference>
<dbReference type="STRING" id="1077348.A0A2G8SPU2"/>